<dbReference type="SUPFAM" id="SSF51905">
    <property type="entry name" value="FAD/NAD(P)-binding domain"/>
    <property type="match status" value="1"/>
</dbReference>
<proteinExistence type="predicted"/>
<dbReference type="Gene3D" id="3.30.9.10">
    <property type="entry name" value="D-Amino Acid Oxidase, subunit A, domain 2"/>
    <property type="match status" value="1"/>
</dbReference>
<comment type="caution">
    <text evidence="3">The sequence shown here is derived from an EMBL/GenBank/DDBJ whole genome shotgun (WGS) entry which is preliminary data.</text>
</comment>
<gene>
    <name evidence="3" type="ORF">PQR62_02260</name>
</gene>
<name>A0ABW9A2H6_9BURK</name>
<dbReference type="InterPro" id="IPR036188">
    <property type="entry name" value="FAD/NAD-bd_sf"/>
</dbReference>
<accession>A0ABW9A2H6</accession>
<protein>
    <submittedName>
        <fullName evidence="3">FAD-binding oxidoreductase</fullName>
    </submittedName>
</protein>
<feature type="domain" description="FAD dependent oxidoreductase" evidence="2">
    <location>
        <begin position="23"/>
        <end position="367"/>
    </location>
</feature>
<evidence type="ECO:0000313" key="3">
    <source>
        <dbReference type="EMBL" id="MFL9923073.1"/>
    </source>
</evidence>
<dbReference type="Proteomes" id="UP001629246">
    <property type="component" value="Unassembled WGS sequence"/>
</dbReference>
<evidence type="ECO:0000259" key="2">
    <source>
        <dbReference type="Pfam" id="PF01266"/>
    </source>
</evidence>
<keyword evidence="1" id="KW-0560">Oxidoreductase</keyword>
<evidence type="ECO:0000313" key="4">
    <source>
        <dbReference type="Proteomes" id="UP001629246"/>
    </source>
</evidence>
<dbReference type="Pfam" id="PF01266">
    <property type="entry name" value="DAO"/>
    <property type="match status" value="1"/>
</dbReference>
<sequence>MKPNNVGLKGGPGAGSTGSAGSDVIVIGGGFHGTSSAFHLSREGIKVTLLEAEYCARHASGVNAGGVRTLGRHYAEVPLAVESLKLWHRLPELVGEDGTFVHSGQIKVAETEFELETQRQRVAQLNAMGFTHEEMIGPRHVRELIPSISEHVVGAIWAKDDGHAVPYRAVTAFRRAAQRQGAIFHEQTPAQKIERIGTLWHVTTARGTFTAPWLVNAAGAWSGDFAAQVGEDVPVHAQGLMLMITQRVPHFVNPVVGAEGRPLSFKQFANGTVLIGGALKCAADVVRRFGEVDFMRLSSSARTVTDFFPHLSGVNIVRAWAGVEAFMPDDIPVISLSRKAPNLVHAFGFSAHGFELGPIGGKIVCDLVLDGKSRLPIAPFAVDRFAKEGA</sequence>
<reference evidence="3 4" key="1">
    <citation type="journal article" date="2024" name="Chem. Sci.">
        <title>Discovery of megapolipeptins by genome mining of a Burkholderiales bacteria collection.</title>
        <authorList>
            <person name="Paulo B.S."/>
            <person name="Recchia M.J.J."/>
            <person name="Lee S."/>
            <person name="Fergusson C.H."/>
            <person name="Romanowski S.B."/>
            <person name="Hernandez A."/>
            <person name="Krull N."/>
            <person name="Liu D.Y."/>
            <person name="Cavanagh H."/>
            <person name="Bos A."/>
            <person name="Gray C.A."/>
            <person name="Murphy B.T."/>
            <person name="Linington R.G."/>
            <person name="Eustaquio A.S."/>
        </authorList>
    </citation>
    <scope>NUCLEOTIDE SEQUENCE [LARGE SCALE GENOMIC DNA]</scope>
    <source>
        <strain evidence="3 4">RL21-008-BIB-A</strain>
    </source>
</reference>
<dbReference type="RefSeq" id="WP_408154339.1">
    <property type="nucleotide sequence ID" value="NZ_JAQQFM010000001.1"/>
</dbReference>
<dbReference type="Gene3D" id="3.50.50.60">
    <property type="entry name" value="FAD/NAD(P)-binding domain"/>
    <property type="match status" value="1"/>
</dbReference>
<organism evidence="3 4">
    <name type="scientific">Herbaspirillum lusitanum</name>
    <dbReference type="NCBI Taxonomy" id="213312"/>
    <lineage>
        <taxon>Bacteria</taxon>
        <taxon>Pseudomonadati</taxon>
        <taxon>Pseudomonadota</taxon>
        <taxon>Betaproteobacteria</taxon>
        <taxon>Burkholderiales</taxon>
        <taxon>Oxalobacteraceae</taxon>
        <taxon>Herbaspirillum</taxon>
    </lineage>
</organism>
<keyword evidence="4" id="KW-1185">Reference proteome</keyword>
<dbReference type="InterPro" id="IPR006076">
    <property type="entry name" value="FAD-dep_OxRdtase"/>
</dbReference>
<dbReference type="EMBL" id="JAQQFM010000001">
    <property type="protein sequence ID" value="MFL9923073.1"/>
    <property type="molecule type" value="Genomic_DNA"/>
</dbReference>
<dbReference type="PANTHER" id="PTHR13847">
    <property type="entry name" value="SARCOSINE DEHYDROGENASE-RELATED"/>
    <property type="match status" value="1"/>
</dbReference>
<evidence type="ECO:0000256" key="1">
    <source>
        <dbReference type="ARBA" id="ARBA00023002"/>
    </source>
</evidence>